<feature type="region of interest" description="Disordered" evidence="3">
    <location>
        <begin position="660"/>
        <end position="691"/>
    </location>
</feature>
<dbReference type="InterPro" id="IPR042242">
    <property type="entry name" value="RecO_C"/>
</dbReference>
<evidence type="ECO:0000256" key="1">
    <source>
        <dbReference type="ARBA" id="ARBA00022729"/>
    </source>
</evidence>
<evidence type="ECO:0000313" key="6">
    <source>
        <dbReference type="Proteomes" id="UP000078200"/>
    </source>
</evidence>
<evidence type="ECO:0000313" key="5">
    <source>
        <dbReference type="EnsemblMetazoa" id="GAUT039649-PA"/>
    </source>
</evidence>
<dbReference type="Pfam" id="PF04355">
    <property type="entry name" value="BamE"/>
    <property type="match status" value="1"/>
</dbReference>
<protein>
    <recommendedName>
        <fullName evidence="4">Outer membrane protein assembly factor BamE domain-containing protein</fullName>
    </recommendedName>
</protein>
<dbReference type="EnsemblMetazoa" id="GAUT039649-RA">
    <property type="protein sequence ID" value="GAUT039649-PA"/>
    <property type="gene ID" value="GAUT039649"/>
</dbReference>
<dbReference type="VEuPathDB" id="VectorBase:GAUT039649"/>
<dbReference type="Pfam" id="PF02565">
    <property type="entry name" value="RecO_C"/>
    <property type="match status" value="1"/>
</dbReference>
<keyword evidence="1" id="KW-0732">Signal</keyword>
<dbReference type="AlphaFoldDB" id="A0A1A9VK56"/>
<feature type="compositionally biased region" description="Polar residues" evidence="3">
    <location>
        <begin position="678"/>
        <end position="691"/>
    </location>
</feature>
<dbReference type="Gene3D" id="1.20.1440.120">
    <property type="entry name" value="Recombination protein O, C-terminal domain"/>
    <property type="match status" value="1"/>
</dbReference>
<dbReference type="Proteomes" id="UP000078200">
    <property type="component" value="Unassembled WGS sequence"/>
</dbReference>
<dbReference type="Gene3D" id="3.30.1450.10">
    <property type="match status" value="1"/>
</dbReference>
<feature type="domain" description="Outer membrane protein assembly factor BamE" evidence="4">
    <location>
        <begin position="110"/>
        <end position="151"/>
    </location>
</feature>
<dbReference type="InterPro" id="IPR003717">
    <property type="entry name" value="RecO"/>
</dbReference>
<dbReference type="GO" id="GO:0006281">
    <property type="term" value="P:DNA repair"/>
    <property type="evidence" value="ECO:0007669"/>
    <property type="project" value="InterPro"/>
</dbReference>
<dbReference type="InterPro" id="IPR007450">
    <property type="entry name" value="BamE_dom"/>
</dbReference>
<name>A0A1A9VK56_GLOAU</name>
<dbReference type="InterPro" id="IPR037873">
    <property type="entry name" value="BamE-like"/>
</dbReference>
<dbReference type="GO" id="GO:0019867">
    <property type="term" value="C:outer membrane"/>
    <property type="evidence" value="ECO:0007669"/>
    <property type="project" value="InterPro"/>
</dbReference>
<evidence type="ECO:0000259" key="4">
    <source>
        <dbReference type="Pfam" id="PF04355"/>
    </source>
</evidence>
<dbReference type="GO" id="GO:0006310">
    <property type="term" value="P:DNA recombination"/>
    <property type="evidence" value="ECO:0007669"/>
    <property type="project" value="InterPro"/>
</dbReference>
<keyword evidence="2" id="KW-0472">Membrane</keyword>
<sequence>MVRSGKLSTAIELSNMIDALIVNSKFYNNVQICSIYNSVFERDQIPKEVQDRIYGIMQIMLQFSNPSRHQQAELPQVSNGFFVAAATHHTPKVSCTHTIHNHGAPDISVELWSKIKAGDDKEKVVHTLGSPTLVSKFDDNVWYYVSYKIKQANFLGKRKYSKKVFPESEPCAVLYDNFRYFIDIIKHNNEPWQSHYLNLELLLLTQLGFKLDLSKCAVTVKHEISRAEKPHVVALTLMSSLVKLWNIIISSSLFKNSGRNADLTICITSLFTELATPPSDVIPARDAGWIPVSATWMTGSIGLFSAPPLSIISAPSSSITSGLLSISILTLLAASSIKSIALSVEGHHFLALQLLATFLLRYPQHQKYFAHFHHKRLSNPELNLIHPQALLLSITPVKSVFADFSSKQGWRYRSHQLNIKVPLLFIPYRISNFACATSNSDEKFSVCAVVESTLEVCMAESIWAKIGGAVKTGVKATGQVFALVPEALIYPIKKPFASTGEMKHDATVSLKEAVGKDVPKEKREYDLPIETTQASKDLGVEIISCKDGKVKFLVSRTLTGDISYLNDEQLVQIKKNLPNVTIFREENKIVIEINVEEIANTIKTNPYNKGKSEKEIKELVLKGIADKVDEDLEKLAGITGGEFKTRTDLKLLDGIAKELYPEDDNQNKPSKTLRPAQTGKSPGQSSETVTSTDELVKSFNITNPNEFPFGKSKEAISLIKNMQLSEGDITKQVEGLRSTFLNFEDASGEVIKPLFTPDVERNKGRGKGRS</sequence>
<evidence type="ECO:0000256" key="3">
    <source>
        <dbReference type="SAM" id="MobiDB-lite"/>
    </source>
</evidence>
<organism evidence="5 6">
    <name type="scientific">Glossina austeni</name>
    <name type="common">Savannah tsetse fly</name>
    <dbReference type="NCBI Taxonomy" id="7395"/>
    <lineage>
        <taxon>Eukaryota</taxon>
        <taxon>Metazoa</taxon>
        <taxon>Ecdysozoa</taxon>
        <taxon>Arthropoda</taxon>
        <taxon>Hexapoda</taxon>
        <taxon>Insecta</taxon>
        <taxon>Pterygota</taxon>
        <taxon>Neoptera</taxon>
        <taxon>Endopterygota</taxon>
        <taxon>Diptera</taxon>
        <taxon>Brachycera</taxon>
        <taxon>Muscomorpha</taxon>
        <taxon>Hippoboscoidea</taxon>
        <taxon>Glossinidae</taxon>
        <taxon>Glossina</taxon>
    </lineage>
</organism>
<reference evidence="5" key="1">
    <citation type="submission" date="2020-05" db="UniProtKB">
        <authorList>
            <consortium name="EnsemblMetazoa"/>
        </authorList>
    </citation>
    <scope>IDENTIFICATION</scope>
    <source>
        <strain evidence="5">TTRI</strain>
    </source>
</reference>
<keyword evidence="6" id="KW-1185">Reference proteome</keyword>
<proteinExistence type="predicted"/>
<accession>A0A1A9VK56</accession>
<evidence type="ECO:0000256" key="2">
    <source>
        <dbReference type="ARBA" id="ARBA00023136"/>
    </source>
</evidence>